<evidence type="ECO:0000313" key="3">
    <source>
        <dbReference type="EMBL" id="KJL35656.1"/>
    </source>
</evidence>
<proteinExistence type="predicted"/>
<dbReference type="EMBL" id="JYIY01000078">
    <property type="protein sequence ID" value="KJL35656.1"/>
    <property type="molecule type" value="Genomic_DNA"/>
</dbReference>
<feature type="transmembrane region" description="Helical" evidence="1">
    <location>
        <begin position="277"/>
        <end position="298"/>
    </location>
</feature>
<keyword evidence="1" id="KW-0472">Membrane</keyword>
<feature type="transmembrane region" description="Helical" evidence="1">
    <location>
        <begin position="198"/>
        <end position="224"/>
    </location>
</feature>
<dbReference type="Proteomes" id="UP000033451">
    <property type="component" value="Unassembled WGS sequence"/>
</dbReference>
<gene>
    <name evidence="2" type="ORF">DCP95_01020</name>
    <name evidence="3" type="ORF">RR49_02415</name>
</gene>
<dbReference type="OrthoDB" id="581198at2"/>
<evidence type="ECO:0000313" key="2">
    <source>
        <dbReference type="EMBL" id="HAN23141.1"/>
    </source>
</evidence>
<feature type="transmembrane region" description="Helical" evidence="1">
    <location>
        <begin position="330"/>
        <end position="346"/>
    </location>
</feature>
<dbReference type="STRING" id="400772.RR49_02415"/>
<keyword evidence="4" id="KW-1185">Reference proteome</keyword>
<evidence type="ECO:0000313" key="4">
    <source>
        <dbReference type="Proteomes" id="UP000033451"/>
    </source>
</evidence>
<feature type="transmembrane region" description="Helical" evidence="1">
    <location>
        <begin position="358"/>
        <end position="378"/>
    </location>
</feature>
<dbReference type="EMBL" id="DMNG01000013">
    <property type="protein sequence ID" value="HAN23141.1"/>
    <property type="molecule type" value="Genomic_DNA"/>
</dbReference>
<feature type="transmembrane region" description="Helical" evidence="1">
    <location>
        <begin position="7"/>
        <end position="25"/>
    </location>
</feature>
<evidence type="ECO:0000313" key="5">
    <source>
        <dbReference type="Proteomes" id="UP000257479"/>
    </source>
</evidence>
<keyword evidence="1" id="KW-1133">Transmembrane helix</keyword>
<feature type="transmembrane region" description="Helical" evidence="1">
    <location>
        <begin position="89"/>
        <end position="116"/>
    </location>
</feature>
<reference evidence="2 5" key="2">
    <citation type="journal article" date="2018" name="Nat. Biotechnol.">
        <title>A standardized bacterial taxonomy based on genome phylogeny substantially revises the tree of life.</title>
        <authorList>
            <person name="Parks D.H."/>
            <person name="Chuvochina M."/>
            <person name="Waite D.W."/>
            <person name="Rinke C."/>
            <person name="Skarshewski A."/>
            <person name="Chaumeil P.A."/>
            <person name="Hugenholtz P."/>
        </authorList>
    </citation>
    <scope>NUCLEOTIDE SEQUENCE [LARGE SCALE GENOMIC DNA]</scope>
    <source>
        <strain evidence="2">UBA9152</strain>
    </source>
</reference>
<organism evidence="3 4">
    <name type="scientific">Microbacterium ginsengisoli</name>
    <dbReference type="NCBI Taxonomy" id="400772"/>
    <lineage>
        <taxon>Bacteria</taxon>
        <taxon>Bacillati</taxon>
        <taxon>Actinomycetota</taxon>
        <taxon>Actinomycetes</taxon>
        <taxon>Micrococcales</taxon>
        <taxon>Microbacteriaceae</taxon>
        <taxon>Microbacterium</taxon>
    </lineage>
</organism>
<keyword evidence="1" id="KW-0812">Transmembrane</keyword>
<reference evidence="3 4" key="1">
    <citation type="submission" date="2015-02" db="EMBL/GenBank/DDBJ databases">
        <title>Draft genome sequences of ten Microbacterium spp. with emphasis on heavy metal contaminated environments.</title>
        <authorList>
            <person name="Corretto E."/>
        </authorList>
    </citation>
    <scope>NUCLEOTIDE SEQUENCE [LARGE SCALE GENOMIC DNA]</scope>
    <source>
        <strain evidence="3 4">DSM 18659</strain>
    </source>
</reference>
<dbReference type="Proteomes" id="UP000257479">
    <property type="component" value="Unassembled WGS sequence"/>
</dbReference>
<dbReference type="AlphaFoldDB" id="A0A0F0LW72"/>
<feature type="transmembrane region" description="Helical" evidence="1">
    <location>
        <begin position="128"/>
        <end position="146"/>
    </location>
</feature>
<feature type="transmembrane region" description="Helical" evidence="1">
    <location>
        <begin position="384"/>
        <end position="408"/>
    </location>
</feature>
<name>A0A0F0LW72_9MICO</name>
<protein>
    <submittedName>
        <fullName evidence="2">DUF2029 domain-containing protein</fullName>
    </submittedName>
</protein>
<dbReference type="PATRIC" id="fig|400772.4.peg.2427"/>
<comment type="caution">
    <text evidence="3">The sequence shown here is derived from an EMBL/GenBank/DDBJ whole genome shotgun (WGS) entry which is preliminary data.</text>
</comment>
<feature type="transmembrane region" description="Helical" evidence="1">
    <location>
        <begin position="305"/>
        <end position="324"/>
    </location>
</feature>
<evidence type="ECO:0000256" key="1">
    <source>
        <dbReference type="SAM" id="Phobius"/>
    </source>
</evidence>
<feature type="transmembrane region" description="Helical" evidence="1">
    <location>
        <begin position="166"/>
        <end position="191"/>
    </location>
</feature>
<sequence>MSKRSVLWIAFVVVHLGVAILGFTYPNQPMGDVYNVYEPWSGAFFHDGLFPVRDAYSGIVHDSYFGYVGIDTGWVYPQLAILPMLASWLFAWAGGYTIGWAVVVTLLDAAAFAVLIGRGRSNGRNAGAWFWLAFIALLGPVYVYRLEAVTVALSVAGILWLARRPWLGSALLAVATWIKVWPAALVGAALIALHRRWVVAASAAIVTALVVVLVAAAGGGQYVFGFVGDQTTRSLQIESPVSSIYLWMYYVGVPTSGIGWDPNLLTFYVTGPGVDPVISVMTPLLGVGVLAVAGVGAWKKYRGATFGGLLPSLSLGLVLAFIVLNKVGSPQYIAWIVPPLVYGLVLDRGRWWKPATLALLIALATQIVYPLVYFNILIVDLGPLLVLTIRNILLVVLFVWTIVLLVRVPVHPQIAARRDHRVPPAPVTAD</sequence>
<dbReference type="RefSeq" id="WP_045248306.1">
    <property type="nucleotide sequence ID" value="NZ_JYIY01000078.1"/>
</dbReference>
<accession>A0A0F0LW72</accession>